<dbReference type="PROSITE" id="PS00061">
    <property type="entry name" value="ADH_SHORT"/>
    <property type="match status" value="1"/>
</dbReference>
<dbReference type="InterPro" id="IPR020904">
    <property type="entry name" value="Sc_DH/Rdtase_CS"/>
</dbReference>
<dbReference type="PANTHER" id="PTHR44196:SF1">
    <property type="entry name" value="DEHYDROGENASE_REDUCTASE SDR FAMILY MEMBER 7B"/>
    <property type="match status" value="1"/>
</dbReference>
<evidence type="ECO:0000256" key="3">
    <source>
        <dbReference type="RuleBase" id="RU000363"/>
    </source>
</evidence>
<dbReference type="SUPFAM" id="SSF51735">
    <property type="entry name" value="NAD(P)-binding Rossmann-fold domains"/>
    <property type="match status" value="1"/>
</dbReference>
<dbReference type="PRINTS" id="PR00080">
    <property type="entry name" value="SDRFAMILY"/>
</dbReference>
<evidence type="ECO:0000313" key="4">
    <source>
        <dbReference type="EMBL" id="GGA67677.1"/>
    </source>
</evidence>
<accession>A0A916RV40</accession>
<name>A0A916RV40_9BACI</name>
<dbReference type="GO" id="GO:0016616">
    <property type="term" value="F:oxidoreductase activity, acting on the CH-OH group of donors, NAD or NADP as acceptor"/>
    <property type="evidence" value="ECO:0007669"/>
    <property type="project" value="UniProtKB-ARBA"/>
</dbReference>
<dbReference type="PRINTS" id="PR00081">
    <property type="entry name" value="GDHRDH"/>
</dbReference>
<dbReference type="Pfam" id="PF00106">
    <property type="entry name" value="adh_short"/>
    <property type="match status" value="1"/>
</dbReference>
<dbReference type="Gene3D" id="3.40.50.720">
    <property type="entry name" value="NAD(P)-binding Rossmann-like Domain"/>
    <property type="match status" value="1"/>
</dbReference>
<comment type="similarity">
    <text evidence="1 3">Belongs to the short-chain dehydrogenases/reductases (SDR) family.</text>
</comment>
<dbReference type="PANTHER" id="PTHR44196">
    <property type="entry name" value="DEHYDROGENASE/REDUCTASE SDR FAMILY MEMBER 7B"/>
    <property type="match status" value="1"/>
</dbReference>
<dbReference type="PIRSF" id="PIRSF000126">
    <property type="entry name" value="11-beta-HSD1"/>
    <property type="match status" value="1"/>
</dbReference>
<dbReference type="InterPro" id="IPR002347">
    <property type="entry name" value="SDR_fam"/>
</dbReference>
<proteinExistence type="inferred from homology"/>
<comment type="caution">
    <text evidence="4">The sequence shown here is derived from an EMBL/GenBank/DDBJ whole genome shotgun (WGS) entry which is preliminary data.</text>
</comment>
<dbReference type="Proteomes" id="UP000613512">
    <property type="component" value="Unassembled WGS sequence"/>
</dbReference>
<dbReference type="RefSeq" id="WP_188383539.1">
    <property type="nucleotide sequence ID" value="NZ_BMEY01000004.1"/>
</dbReference>
<keyword evidence="5" id="KW-1185">Reference proteome</keyword>
<dbReference type="EMBL" id="BMEY01000004">
    <property type="protein sequence ID" value="GGA67677.1"/>
    <property type="molecule type" value="Genomic_DNA"/>
</dbReference>
<dbReference type="FunFam" id="3.40.50.720:FF:000047">
    <property type="entry name" value="NADP-dependent L-serine/L-allo-threonine dehydrogenase"/>
    <property type="match status" value="1"/>
</dbReference>
<dbReference type="InterPro" id="IPR036291">
    <property type="entry name" value="NAD(P)-bd_dom_sf"/>
</dbReference>
<sequence>MQYKGKKIVVTGASSGIGEMLVKKIAANGGIPIMLARSIEKLRQIQKQVEEEYRIKAFYYQVDLTNHDEMDDVVRVIRTEHGKIDALVNNAGIGVFQYVDKTKWEDVEMMFQLNVLAVIRMTKLFLPHFLENNDGHIVNIASQAGKISTPKSAVYASTKHAILGFTNALRQELMGKSIHVTAVNLGPVKTNFFSHADPEGSYQKNVGKYMLDPEKVAEKIANHLFTGKREINMPLWMDFGSRLYQLFPSMMEKALKKQFNKK</sequence>
<protein>
    <submittedName>
        <fullName evidence="4">Oxidoreductase</fullName>
    </submittedName>
</protein>
<reference evidence="4" key="2">
    <citation type="submission" date="2020-09" db="EMBL/GenBank/DDBJ databases">
        <authorList>
            <person name="Sun Q."/>
            <person name="Zhou Y."/>
        </authorList>
    </citation>
    <scope>NUCLEOTIDE SEQUENCE</scope>
    <source>
        <strain evidence="4">CGMCC 1.12408</strain>
    </source>
</reference>
<organism evidence="4 5">
    <name type="scientific">Ornithinibacillus halotolerans</name>
    <dbReference type="NCBI Taxonomy" id="1274357"/>
    <lineage>
        <taxon>Bacteria</taxon>
        <taxon>Bacillati</taxon>
        <taxon>Bacillota</taxon>
        <taxon>Bacilli</taxon>
        <taxon>Bacillales</taxon>
        <taxon>Bacillaceae</taxon>
        <taxon>Ornithinibacillus</taxon>
    </lineage>
</organism>
<keyword evidence="2" id="KW-0560">Oxidoreductase</keyword>
<gene>
    <name evidence="4" type="ORF">GCM10008025_09380</name>
</gene>
<reference evidence="4" key="1">
    <citation type="journal article" date="2014" name="Int. J. Syst. Evol. Microbiol.">
        <title>Complete genome sequence of Corynebacterium casei LMG S-19264T (=DSM 44701T), isolated from a smear-ripened cheese.</title>
        <authorList>
            <consortium name="US DOE Joint Genome Institute (JGI-PGF)"/>
            <person name="Walter F."/>
            <person name="Albersmeier A."/>
            <person name="Kalinowski J."/>
            <person name="Ruckert C."/>
        </authorList>
    </citation>
    <scope>NUCLEOTIDE SEQUENCE</scope>
    <source>
        <strain evidence="4">CGMCC 1.12408</strain>
    </source>
</reference>
<evidence type="ECO:0000313" key="5">
    <source>
        <dbReference type="Proteomes" id="UP000613512"/>
    </source>
</evidence>
<evidence type="ECO:0000256" key="2">
    <source>
        <dbReference type="ARBA" id="ARBA00023002"/>
    </source>
</evidence>
<evidence type="ECO:0000256" key="1">
    <source>
        <dbReference type="ARBA" id="ARBA00006484"/>
    </source>
</evidence>
<dbReference type="GO" id="GO:0016020">
    <property type="term" value="C:membrane"/>
    <property type="evidence" value="ECO:0007669"/>
    <property type="project" value="TreeGrafter"/>
</dbReference>
<dbReference type="AlphaFoldDB" id="A0A916RV40"/>